<dbReference type="EMBL" id="BMGK01000013">
    <property type="protein sequence ID" value="GGE00801.1"/>
    <property type="molecule type" value="Genomic_DNA"/>
</dbReference>
<keyword evidence="2" id="KW-0808">Transferase</keyword>
<evidence type="ECO:0000313" key="3">
    <source>
        <dbReference type="Proteomes" id="UP000652231"/>
    </source>
</evidence>
<dbReference type="GO" id="GO:0008168">
    <property type="term" value="F:methyltransferase activity"/>
    <property type="evidence" value="ECO:0007669"/>
    <property type="project" value="UniProtKB-KW"/>
</dbReference>
<dbReference type="RefSeq" id="WP_188443117.1">
    <property type="nucleotide sequence ID" value="NZ_BMGK01000013.1"/>
</dbReference>
<dbReference type="InterPro" id="IPR041698">
    <property type="entry name" value="Methyltransf_25"/>
</dbReference>
<dbReference type="Pfam" id="PF13649">
    <property type="entry name" value="Methyltransf_25"/>
    <property type="match status" value="1"/>
</dbReference>
<dbReference type="GO" id="GO:0032259">
    <property type="term" value="P:methylation"/>
    <property type="evidence" value="ECO:0007669"/>
    <property type="project" value="UniProtKB-KW"/>
</dbReference>
<dbReference type="Gene3D" id="3.40.50.150">
    <property type="entry name" value="Vaccinia Virus protein VP39"/>
    <property type="match status" value="1"/>
</dbReference>
<evidence type="ECO:0000259" key="1">
    <source>
        <dbReference type="Pfam" id="PF13649"/>
    </source>
</evidence>
<dbReference type="InterPro" id="IPR029063">
    <property type="entry name" value="SAM-dependent_MTases_sf"/>
</dbReference>
<keyword evidence="2" id="KW-0489">Methyltransferase</keyword>
<protein>
    <submittedName>
        <fullName evidence="2">Methyltransferase</fullName>
    </submittedName>
</protein>
<feature type="domain" description="Methyltransferase" evidence="1">
    <location>
        <begin position="56"/>
        <end position="109"/>
    </location>
</feature>
<dbReference type="Proteomes" id="UP000652231">
    <property type="component" value="Unassembled WGS sequence"/>
</dbReference>
<reference evidence="2" key="1">
    <citation type="journal article" date="2014" name="Int. J. Syst. Evol. Microbiol.">
        <title>Complete genome sequence of Corynebacterium casei LMG S-19264T (=DSM 44701T), isolated from a smear-ripened cheese.</title>
        <authorList>
            <consortium name="US DOE Joint Genome Institute (JGI-PGF)"/>
            <person name="Walter F."/>
            <person name="Albersmeier A."/>
            <person name="Kalinowski J."/>
            <person name="Ruckert C."/>
        </authorList>
    </citation>
    <scope>NUCLEOTIDE SEQUENCE</scope>
    <source>
        <strain evidence="2">CGMCC 1.12924</strain>
    </source>
</reference>
<organism evidence="2 3">
    <name type="scientific">Planktosalinus lacus</name>
    <dbReference type="NCBI Taxonomy" id="1526573"/>
    <lineage>
        <taxon>Bacteria</taxon>
        <taxon>Pseudomonadati</taxon>
        <taxon>Bacteroidota</taxon>
        <taxon>Flavobacteriia</taxon>
        <taxon>Flavobacteriales</taxon>
        <taxon>Flavobacteriaceae</taxon>
        <taxon>Planktosalinus</taxon>
    </lineage>
</organism>
<sequence>MNTDSTSQYYKSNWEAYYKSMANDTSQIPWDVTPDKASKLDLDIMSSYFNLSLPLVDIGCGIGTQSMFLKKHFDVVIGTDISDEAIKIANQNYGDQDIAFYYLDTLNLDEIKAFSNNYGPCNLYMRGMLQQILQDDRKTFTEAIKILLGGIGKLYFTELSPDAGVFFLDLKRKLGQFPPQLQRVLTEKVTKMEGVNLNDIDHIFDVENFNVLEKGVTTISLKMDENNHIGVPAVYGLVSLK</sequence>
<name>A0A8J2Y893_9FLAO</name>
<reference evidence="2" key="2">
    <citation type="submission" date="2020-09" db="EMBL/GenBank/DDBJ databases">
        <authorList>
            <person name="Sun Q."/>
            <person name="Zhou Y."/>
        </authorList>
    </citation>
    <scope>NUCLEOTIDE SEQUENCE</scope>
    <source>
        <strain evidence="2">CGMCC 1.12924</strain>
    </source>
</reference>
<evidence type="ECO:0000313" key="2">
    <source>
        <dbReference type="EMBL" id="GGE00801.1"/>
    </source>
</evidence>
<dbReference type="SUPFAM" id="SSF53335">
    <property type="entry name" value="S-adenosyl-L-methionine-dependent methyltransferases"/>
    <property type="match status" value="1"/>
</dbReference>
<gene>
    <name evidence="2" type="ORF">GCM10011312_25290</name>
</gene>
<proteinExistence type="predicted"/>
<accession>A0A8J2Y893</accession>
<keyword evidence="3" id="KW-1185">Reference proteome</keyword>
<dbReference type="CDD" id="cd02440">
    <property type="entry name" value="AdoMet_MTases"/>
    <property type="match status" value="1"/>
</dbReference>
<dbReference type="AlphaFoldDB" id="A0A8J2Y893"/>
<comment type="caution">
    <text evidence="2">The sequence shown here is derived from an EMBL/GenBank/DDBJ whole genome shotgun (WGS) entry which is preliminary data.</text>
</comment>